<reference evidence="7" key="1">
    <citation type="submission" date="2020-08" db="EMBL/GenBank/DDBJ databases">
        <title>Plant Genome Project.</title>
        <authorList>
            <person name="Zhang R.-G."/>
        </authorList>
    </citation>
    <scope>NUCLEOTIDE SEQUENCE</scope>
    <source>
        <strain evidence="7">WSP0</strain>
        <tissue evidence="7">Leaf</tissue>
    </source>
</reference>
<protein>
    <submittedName>
        <fullName evidence="7">Uncharacterized protein</fullName>
    </submittedName>
</protein>
<comment type="similarity">
    <text evidence="2">Belongs to the nucleobase:cation symporter-2 (NCS2) (TC 2.A.40) family.</text>
</comment>
<gene>
    <name evidence="7" type="ORF">RHGRI_005592</name>
</gene>
<comment type="caution">
    <text evidence="7">The sequence shown here is derived from an EMBL/GenBank/DDBJ whole genome shotgun (WGS) entry which is preliminary data.</text>
</comment>
<dbReference type="GO" id="GO:0016020">
    <property type="term" value="C:membrane"/>
    <property type="evidence" value="ECO:0007669"/>
    <property type="project" value="UniProtKB-SubCell"/>
</dbReference>
<evidence type="ECO:0000256" key="1">
    <source>
        <dbReference type="ARBA" id="ARBA00004141"/>
    </source>
</evidence>
<feature type="transmembrane region" description="Helical" evidence="6">
    <location>
        <begin position="12"/>
        <end position="35"/>
    </location>
</feature>
<dbReference type="GO" id="GO:0022857">
    <property type="term" value="F:transmembrane transporter activity"/>
    <property type="evidence" value="ECO:0007669"/>
    <property type="project" value="InterPro"/>
</dbReference>
<evidence type="ECO:0000256" key="4">
    <source>
        <dbReference type="ARBA" id="ARBA00022989"/>
    </source>
</evidence>
<dbReference type="Pfam" id="PF00860">
    <property type="entry name" value="Xan_ur_permease"/>
    <property type="match status" value="1"/>
</dbReference>
<evidence type="ECO:0000256" key="2">
    <source>
        <dbReference type="ARBA" id="ARBA00008821"/>
    </source>
</evidence>
<accession>A0AAV6LCV8</accession>
<dbReference type="InterPro" id="IPR006043">
    <property type="entry name" value="NCS2"/>
</dbReference>
<sequence>MAAVAVAAVEVVILAFQHYLMTLGTTVLIPSMFVNQMGGSNVEKAKVIQTLLFVSGLNTLMQYLFGTRLPSVIGGSYAFVIPMTSILQAKRYHLSSPEPNGDYCTYHDNERYAGCSHCCLLFPDMLIGFLGVWRNVVRFLTPLSMVPLMTFTGLGLYYLGFQMYLPHYAKAKTKRRVCDRFALLFSVAFVWGYAQILTSSCAYHNASAATQASCRTDRAGLITGAPCLPSLTSFWSFTRAIGSFQGFGTLLSGIFGTVTGCTASV</sequence>
<evidence type="ECO:0000313" key="7">
    <source>
        <dbReference type="EMBL" id="KAG5562903.1"/>
    </source>
</evidence>
<evidence type="ECO:0000313" key="8">
    <source>
        <dbReference type="Proteomes" id="UP000823749"/>
    </source>
</evidence>
<feature type="transmembrane region" description="Helical" evidence="6">
    <location>
        <begin position="111"/>
        <end position="133"/>
    </location>
</feature>
<keyword evidence="5 6" id="KW-0472">Membrane</keyword>
<dbReference type="EMBL" id="JACTNZ010000002">
    <property type="protein sequence ID" value="KAG5562903.1"/>
    <property type="molecule type" value="Genomic_DNA"/>
</dbReference>
<comment type="subcellular location">
    <subcellularLocation>
        <location evidence="1">Membrane</location>
        <topology evidence="1">Multi-pass membrane protein</topology>
    </subcellularLocation>
</comment>
<dbReference type="PANTHER" id="PTHR11119">
    <property type="entry name" value="XANTHINE-URACIL / VITAMIN C PERMEASE FAMILY MEMBER"/>
    <property type="match status" value="1"/>
</dbReference>
<keyword evidence="4 6" id="KW-1133">Transmembrane helix</keyword>
<keyword evidence="8" id="KW-1185">Reference proteome</keyword>
<dbReference type="AlphaFoldDB" id="A0AAV6LCV8"/>
<evidence type="ECO:0000256" key="3">
    <source>
        <dbReference type="ARBA" id="ARBA00022692"/>
    </source>
</evidence>
<name>A0AAV6LCV8_9ERIC</name>
<feature type="transmembrane region" description="Helical" evidence="6">
    <location>
        <begin position="139"/>
        <end position="160"/>
    </location>
</feature>
<evidence type="ECO:0000256" key="5">
    <source>
        <dbReference type="ARBA" id="ARBA00023136"/>
    </source>
</evidence>
<dbReference type="Proteomes" id="UP000823749">
    <property type="component" value="Chromosome 2"/>
</dbReference>
<evidence type="ECO:0000256" key="6">
    <source>
        <dbReference type="SAM" id="Phobius"/>
    </source>
</evidence>
<feature type="transmembrane region" description="Helical" evidence="6">
    <location>
        <begin position="181"/>
        <end position="198"/>
    </location>
</feature>
<proteinExistence type="inferred from homology"/>
<keyword evidence="3 6" id="KW-0812">Transmembrane</keyword>
<organism evidence="7 8">
    <name type="scientific">Rhododendron griersonianum</name>
    <dbReference type="NCBI Taxonomy" id="479676"/>
    <lineage>
        <taxon>Eukaryota</taxon>
        <taxon>Viridiplantae</taxon>
        <taxon>Streptophyta</taxon>
        <taxon>Embryophyta</taxon>
        <taxon>Tracheophyta</taxon>
        <taxon>Spermatophyta</taxon>
        <taxon>Magnoliopsida</taxon>
        <taxon>eudicotyledons</taxon>
        <taxon>Gunneridae</taxon>
        <taxon>Pentapetalae</taxon>
        <taxon>asterids</taxon>
        <taxon>Ericales</taxon>
        <taxon>Ericaceae</taxon>
        <taxon>Ericoideae</taxon>
        <taxon>Rhodoreae</taxon>
        <taxon>Rhododendron</taxon>
    </lineage>
</organism>